<organism evidence="8 10">
    <name type="scientific">Cyberlindnera jadinii (strain ATCC 18201 / CBS 1600 / BCRC 20928 / JCM 3617 / NBRC 0987 / NRRL Y-1542)</name>
    <name type="common">Torula yeast</name>
    <name type="synonym">Candida utilis</name>
    <dbReference type="NCBI Taxonomy" id="983966"/>
    <lineage>
        <taxon>Eukaryota</taxon>
        <taxon>Fungi</taxon>
        <taxon>Dikarya</taxon>
        <taxon>Ascomycota</taxon>
        <taxon>Saccharomycotina</taxon>
        <taxon>Saccharomycetes</taxon>
        <taxon>Phaffomycetales</taxon>
        <taxon>Phaffomycetaceae</taxon>
        <taxon>Cyberlindnera</taxon>
    </lineage>
</organism>
<dbReference type="Gene3D" id="3.40.50.300">
    <property type="entry name" value="P-loop containing nucleotide triphosphate hydrolases"/>
    <property type="match status" value="1"/>
</dbReference>
<evidence type="ECO:0000256" key="3">
    <source>
        <dbReference type="ARBA" id="ARBA00022705"/>
    </source>
</evidence>
<dbReference type="OrthoDB" id="343623at2759"/>
<dbReference type="InterPro" id="IPR032705">
    <property type="entry name" value="ORC4_C"/>
</dbReference>
<evidence type="ECO:0000313" key="11">
    <source>
        <dbReference type="Proteomes" id="UP000094389"/>
    </source>
</evidence>
<evidence type="ECO:0000256" key="1">
    <source>
        <dbReference type="ARBA" id="ARBA00004123"/>
    </source>
</evidence>
<dbReference type="EMBL" id="CDQK01000006">
    <property type="protein sequence ID" value="CEP24760.1"/>
    <property type="molecule type" value="Genomic_DNA"/>
</dbReference>
<evidence type="ECO:0000313" key="9">
    <source>
        <dbReference type="EMBL" id="ODV72485.1"/>
    </source>
</evidence>
<accession>A0A0H5C8S9</accession>
<gene>
    <name evidence="8" type="primary">ORC4</name>
    <name evidence="8" type="ORF">BN1211_5675</name>
    <name evidence="9" type="ORF">CYBJADRAFT_163274</name>
</gene>
<dbReference type="PANTHER" id="PTHR12087:SF0">
    <property type="entry name" value="ORIGIN RECOGNITION COMPLEX SUBUNIT 4"/>
    <property type="match status" value="1"/>
</dbReference>
<reference evidence="8" key="1">
    <citation type="submission" date="2014-12" db="EMBL/GenBank/DDBJ databases">
        <authorList>
            <person name="Jaenicke S."/>
        </authorList>
    </citation>
    <scope>NUCLEOTIDE SEQUENCE [LARGE SCALE GENOMIC DNA]</scope>
    <source>
        <strain evidence="8">CBS1600</strain>
    </source>
</reference>
<evidence type="ECO:0000256" key="4">
    <source>
        <dbReference type="ARBA" id="ARBA00023125"/>
    </source>
</evidence>
<dbReference type="RefSeq" id="XP_020069524.1">
    <property type="nucleotide sequence ID" value="XM_020213751.1"/>
</dbReference>
<dbReference type="GO" id="GO:0005664">
    <property type="term" value="C:nuclear origin of replication recognition complex"/>
    <property type="evidence" value="ECO:0007669"/>
    <property type="project" value="TreeGrafter"/>
</dbReference>
<evidence type="ECO:0000256" key="2">
    <source>
        <dbReference type="ARBA" id="ARBA00005334"/>
    </source>
</evidence>
<dbReference type="Pfam" id="PF14629">
    <property type="entry name" value="ORC4_C"/>
    <property type="match status" value="1"/>
</dbReference>
<sequence>MSSTGKRGLSKLESDFAGEFGNVRRSGLRARPEHLISSAVPSGDDDNDKESAPVSDVSPRKRLPSFSKDFKLPKLIKLERDTDSPTKLELPSFKKPIQLIRLGPGKQQDEPVQKAKKPILLRRIVDDDPVALKNNTGVAKNFVFDADNDFQIIDVSDGENDAIDATEERAQKDDVEKFFDATSQVDLLNNSLIEQLSPSEKQDAKGNKSADLVTDTEQLKQKILPKLHGKSDQGPYELDDKVQELYGMIHTTVKEGGQHSCLICGARNSGKTSALNAALRKAREDLDEGQDFIVIHINGLVQNNDSEAVRAIADQMDSEIARIYNVNLRELQSKELISRKSITNTFANILQVLDKELLLTDGQTAKISHPIIFCVDETDVFANQNKQTLLYNLFDLVQNSSTPICVLMFSTNFTVKELFEKRVRSRFSQRTLNFTKLPLEKFLTVGKKLLQVDEPSNDLELEWNRNIETLINTNTKVRRILSQIYLTTGNIKEFQNSCVYPVSMFIDGILNDADFAQYLTNEMNASLAKIVNSLSELELFLLVSAARVIAKTDMSWVNMNITYEEYTTQVKARSRDVGSSTGQGAVSSIGYKLWAKDSAKSQWESLIQLGLLTKPAQQGKSDFDSGSFETRMWSVELTLDELRLLVNPDSPAKAWTRL</sequence>
<dbReference type="InterPro" id="IPR016527">
    <property type="entry name" value="ORC4"/>
</dbReference>
<keyword evidence="5" id="KW-0539">Nucleus</keyword>
<dbReference type="SUPFAM" id="SSF52540">
    <property type="entry name" value="P-loop containing nucleoside triphosphate hydrolases"/>
    <property type="match status" value="1"/>
</dbReference>
<dbReference type="Proteomes" id="UP000038830">
    <property type="component" value="Unassembled WGS sequence"/>
</dbReference>
<keyword evidence="3" id="KW-0235">DNA replication</keyword>
<dbReference type="GeneID" id="30988147"/>
<comment type="subcellular location">
    <subcellularLocation>
        <location evidence="1">Nucleus</location>
    </subcellularLocation>
</comment>
<dbReference type="InterPro" id="IPR027417">
    <property type="entry name" value="P-loop_NTPase"/>
</dbReference>
<name>A0A0H5C8S9_CYBJN</name>
<evidence type="ECO:0000256" key="6">
    <source>
        <dbReference type="SAM" id="MobiDB-lite"/>
    </source>
</evidence>
<reference evidence="10" key="2">
    <citation type="journal article" date="2015" name="J. Biotechnol.">
        <title>The structure of the Cyberlindnera jadinii genome and its relation to Candida utilis analyzed by the occurrence of single nucleotide polymorphisms.</title>
        <authorList>
            <person name="Rupp O."/>
            <person name="Brinkrolf K."/>
            <person name="Buerth C."/>
            <person name="Kunigo M."/>
            <person name="Schneider J."/>
            <person name="Jaenicke S."/>
            <person name="Goesmann A."/>
            <person name="Puehler A."/>
            <person name="Jaeger K.-E."/>
            <person name="Ernst J.F."/>
        </authorList>
    </citation>
    <scope>NUCLEOTIDE SEQUENCE [LARGE SCALE GENOMIC DNA]</scope>
    <source>
        <strain evidence="10">ATCC 18201 / CBS 1600 / BCRC 20928 / JCM 3617 / NBRC 0987 / NRRL Y-1542</strain>
    </source>
</reference>
<accession>A0A1E4RZC0</accession>
<evidence type="ECO:0000256" key="5">
    <source>
        <dbReference type="ARBA" id="ARBA00023242"/>
    </source>
</evidence>
<evidence type="ECO:0000313" key="8">
    <source>
        <dbReference type="EMBL" id="CEP24760.1"/>
    </source>
</evidence>
<dbReference type="AlphaFoldDB" id="A0A0H5C8S9"/>
<protein>
    <submittedName>
        <fullName evidence="8">ORC4 protein</fullName>
    </submittedName>
</protein>
<comment type="similarity">
    <text evidence="2">Belongs to the ORC4 family.</text>
</comment>
<evidence type="ECO:0000313" key="10">
    <source>
        <dbReference type="Proteomes" id="UP000038830"/>
    </source>
</evidence>
<dbReference type="GO" id="GO:0006270">
    <property type="term" value="P:DNA replication initiation"/>
    <property type="evidence" value="ECO:0007669"/>
    <property type="project" value="TreeGrafter"/>
</dbReference>
<keyword evidence="4" id="KW-0238">DNA-binding</keyword>
<reference evidence="9 11" key="3">
    <citation type="journal article" date="2016" name="Proc. Natl. Acad. Sci. U.S.A.">
        <title>Comparative genomics of biotechnologically important yeasts.</title>
        <authorList>
            <person name="Riley R."/>
            <person name="Haridas S."/>
            <person name="Wolfe K.H."/>
            <person name="Lopes M.R."/>
            <person name="Hittinger C.T."/>
            <person name="Goeker M."/>
            <person name="Salamov A.A."/>
            <person name="Wisecaver J.H."/>
            <person name="Long T.M."/>
            <person name="Calvey C.H."/>
            <person name="Aerts A.L."/>
            <person name="Barry K.W."/>
            <person name="Choi C."/>
            <person name="Clum A."/>
            <person name="Coughlan A.Y."/>
            <person name="Deshpande S."/>
            <person name="Douglass A.P."/>
            <person name="Hanson S.J."/>
            <person name="Klenk H.-P."/>
            <person name="LaButti K.M."/>
            <person name="Lapidus A."/>
            <person name="Lindquist E.A."/>
            <person name="Lipzen A.M."/>
            <person name="Meier-Kolthoff J.P."/>
            <person name="Ohm R.A."/>
            <person name="Otillar R.P."/>
            <person name="Pangilinan J.L."/>
            <person name="Peng Y."/>
            <person name="Rokas A."/>
            <person name="Rosa C.A."/>
            <person name="Scheuner C."/>
            <person name="Sibirny A.A."/>
            <person name="Slot J.C."/>
            <person name="Stielow J.B."/>
            <person name="Sun H."/>
            <person name="Kurtzman C.P."/>
            <person name="Blackwell M."/>
            <person name="Grigoriev I.V."/>
            <person name="Jeffries T.W."/>
        </authorList>
    </citation>
    <scope>NUCLEOTIDE SEQUENCE [LARGE SCALE GENOMIC DNA]</scope>
    <source>
        <strain evidence="11">ATCC 18201 / CBS 1600 / BCRC 20928 / JCM 3617 / NBRC 0987 / NRRL Y-1542</strain>
        <strain evidence="9">NRRL Y-1542</strain>
    </source>
</reference>
<dbReference type="Proteomes" id="UP000094389">
    <property type="component" value="Unassembled WGS sequence"/>
</dbReference>
<dbReference type="GO" id="GO:0003688">
    <property type="term" value="F:DNA replication origin binding"/>
    <property type="evidence" value="ECO:0007669"/>
    <property type="project" value="TreeGrafter"/>
</dbReference>
<feature type="domain" description="Origin recognition complex subunit 4 C-terminal" evidence="7">
    <location>
        <begin position="447"/>
        <end position="645"/>
    </location>
</feature>
<dbReference type="EMBL" id="KV453934">
    <property type="protein sequence ID" value="ODV72485.1"/>
    <property type="molecule type" value="Genomic_DNA"/>
</dbReference>
<feature type="region of interest" description="Disordered" evidence="6">
    <location>
        <begin position="21"/>
        <end position="65"/>
    </location>
</feature>
<keyword evidence="11" id="KW-1185">Reference proteome</keyword>
<dbReference type="PANTHER" id="PTHR12087">
    <property type="entry name" value="ORIGIN RECOGNITION COMPLEX SUBUNIT 4"/>
    <property type="match status" value="1"/>
</dbReference>
<dbReference type="OMA" id="QRIIYMP"/>
<proteinExistence type="inferred from homology"/>
<dbReference type="STRING" id="983966.A0A0H5C8S9"/>
<evidence type="ECO:0000259" key="7">
    <source>
        <dbReference type="Pfam" id="PF14629"/>
    </source>
</evidence>